<sequence>MPPSSHSRRNRSIRDDDTTSKSYADEASTESGEFKSVKEDNIDVYQRLRKLVTVRNLFLYCCGLVFVITLFLIATYMVIAVYLSQNIENVDFTEACEDIFGESEDHIEAQKTQ</sequence>
<keyword evidence="2" id="KW-0472">Membrane</keyword>
<accession>A0A7E4UXX6</accession>
<protein>
    <submittedName>
        <fullName evidence="4">LEM domain-containing protein</fullName>
    </submittedName>
</protein>
<feature type="compositionally biased region" description="Basic residues" evidence="1">
    <location>
        <begin position="1"/>
        <end position="11"/>
    </location>
</feature>
<keyword evidence="2" id="KW-0812">Transmembrane</keyword>
<keyword evidence="2" id="KW-1133">Transmembrane helix</keyword>
<dbReference type="WBParaSite" id="Pan_g14120.t1">
    <property type="protein sequence ID" value="Pan_g14120.t1"/>
    <property type="gene ID" value="Pan_g14120"/>
</dbReference>
<organism evidence="3 4">
    <name type="scientific">Panagrellus redivivus</name>
    <name type="common">Microworm</name>
    <dbReference type="NCBI Taxonomy" id="6233"/>
    <lineage>
        <taxon>Eukaryota</taxon>
        <taxon>Metazoa</taxon>
        <taxon>Ecdysozoa</taxon>
        <taxon>Nematoda</taxon>
        <taxon>Chromadorea</taxon>
        <taxon>Rhabditida</taxon>
        <taxon>Tylenchina</taxon>
        <taxon>Panagrolaimomorpha</taxon>
        <taxon>Panagrolaimoidea</taxon>
        <taxon>Panagrolaimidae</taxon>
        <taxon>Panagrellus</taxon>
    </lineage>
</organism>
<keyword evidence="3" id="KW-1185">Reference proteome</keyword>
<feature type="region of interest" description="Disordered" evidence="1">
    <location>
        <begin position="1"/>
        <end position="31"/>
    </location>
</feature>
<reference evidence="4" key="2">
    <citation type="submission" date="2020-10" db="UniProtKB">
        <authorList>
            <consortium name="WormBaseParasite"/>
        </authorList>
    </citation>
    <scope>IDENTIFICATION</scope>
</reference>
<proteinExistence type="predicted"/>
<evidence type="ECO:0000313" key="3">
    <source>
        <dbReference type="Proteomes" id="UP000492821"/>
    </source>
</evidence>
<evidence type="ECO:0000256" key="1">
    <source>
        <dbReference type="SAM" id="MobiDB-lite"/>
    </source>
</evidence>
<dbReference type="Proteomes" id="UP000492821">
    <property type="component" value="Unassembled WGS sequence"/>
</dbReference>
<name>A0A7E4UXX6_PANRE</name>
<feature type="transmembrane region" description="Helical" evidence="2">
    <location>
        <begin position="57"/>
        <end position="83"/>
    </location>
</feature>
<dbReference type="AlphaFoldDB" id="A0A7E4UXX6"/>
<evidence type="ECO:0000256" key="2">
    <source>
        <dbReference type="SAM" id="Phobius"/>
    </source>
</evidence>
<reference evidence="3" key="1">
    <citation type="journal article" date="2013" name="Genetics">
        <title>The draft genome and transcriptome of Panagrellus redivivus are shaped by the harsh demands of a free-living lifestyle.</title>
        <authorList>
            <person name="Srinivasan J."/>
            <person name="Dillman A.R."/>
            <person name="Macchietto M.G."/>
            <person name="Heikkinen L."/>
            <person name="Lakso M."/>
            <person name="Fracchia K.M."/>
            <person name="Antoshechkin I."/>
            <person name="Mortazavi A."/>
            <person name="Wong G."/>
            <person name="Sternberg P.W."/>
        </authorList>
    </citation>
    <scope>NUCLEOTIDE SEQUENCE [LARGE SCALE GENOMIC DNA]</scope>
    <source>
        <strain evidence="3">MT8872</strain>
    </source>
</reference>
<evidence type="ECO:0000313" key="4">
    <source>
        <dbReference type="WBParaSite" id="Pan_g14120.t1"/>
    </source>
</evidence>